<proteinExistence type="predicted"/>
<evidence type="ECO:0000256" key="1">
    <source>
        <dbReference type="ARBA" id="ARBA00012513"/>
    </source>
</evidence>
<keyword evidence="6 9" id="KW-0067">ATP-binding</keyword>
<dbReference type="GO" id="GO:0005524">
    <property type="term" value="F:ATP binding"/>
    <property type="evidence" value="ECO:0007669"/>
    <property type="project" value="UniProtKB-UniRule"/>
</dbReference>
<accession>A0A914HDI1</accession>
<evidence type="ECO:0000256" key="5">
    <source>
        <dbReference type="ARBA" id="ARBA00022777"/>
    </source>
</evidence>
<feature type="compositionally biased region" description="Basic and acidic residues" evidence="10">
    <location>
        <begin position="840"/>
        <end position="850"/>
    </location>
</feature>
<dbReference type="InterPro" id="IPR017441">
    <property type="entry name" value="Protein_kinase_ATP_BS"/>
</dbReference>
<dbReference type="PANTHER" id="PTHR47634">
    <property type="entry name" value="PROTEIN KINASE DOMAIN-CONTAINING PROTEIN-RELATED"/>
    <property type="match status" value="1"/>
</dbReference>
<feature type="compositionally biased region" description="Acidic residues" evidence="10">
    <location>
        <begin position="330"/>
        <end position="348"/>
    </location>
</feature>
<dbReference type="PROSITE" id="PS50011">
    <property type="entry name" value="PROTEIN_KINASE_DOM"/>
    <property type="match status" value="1"/>
</dbReference>
<feature type="compositionally biased region" description="Basic and acidic residues" evidence="10">
    <location>
        <begin position="754"/>
        <end position="775"/>
    </location>
</feature>
<reference evidence="13" key="1">
    <citation type="submission" date="2022-11" db="UniProtKB">
        <authorList>
            <consortium name="WormBaseParasite"/>
        </authorList>
    </citation>
    <scope>IDENTIFICATION</scope>
</reference>
<feature type="compositionally biased region" description="Basic and acidic residues" evidence="10">
    <location>
        <begin position="877"/>
        <end position="890"/>
    </location>
</feature>
<protein>
    <recommendedName>
        <fullName evidence="1">non-specific serine/threonine protein kinase</fullName>
        <ecNumber evidence="1">2.7.11.1</ecNumber>
    </recommendedName>
</protein>
<dbReference type="InterPro" id="IPR000719">
    <property type="entry name" value="Prot_kinase_dom"/>
</dbReference>
<dbReference type="Pfam" id="PF00069">
    <property type="entry name" value="Pkinase"/>
    <property type="match status" value="2"/>
</dbReference>
<keyword evidence="12" id="KW-1185">Reference proteome</keyword>
<dbReference type="PROSITE" id="PS00107">
    <property type="entry name" value="PROTEIN_KINASE_ATP"/>
    <property type="match status" value="1"/>
</dbReference>
<evidence type="ECO:0000313" key="13">
    <source>
        <dbReference type="WBParaSite" id="Gr19_v10_g16023.t2"/>
    </source>
</evidence>
<dbReference type="InterPro" id="IPR011009">
    <property type="entry name" value="Kinase-like_dom_sf"/>
</dbReference>
<comment type="catalytic activity">
    <reaction evidence="8">
        <text>L-seryl-[protein] + ATP = O-phospho-L-seryl-[protein] + ADP + H(+)</text>
        <dbReference type="Rhea" id="RHEA:17989"/>
        <dbReference type="Rhea" id="RHEA-COMP:9863"/>
        <dbReference type="Rhea" id="RHEA-COMP:11604"/>
        <dbReference type="ChEBI" id="CHEBI:15378"/>
        <dbReference type="ChEBI" id="CHEBI:29999"/>
        <dbReference type="ChEBI" id="CHEBI:30616"/>
        <dbReference type="ChEBI" id="CHEBI:83421"/>
        <dbReference type="ChEBI" id="CHEBI:456216"/>
        <dbReference type="EC" id="2.7.11.1"/>
    </reaction>
</comment>
<feature type="binding site" evidence="9">
    <location>
        <position position="1121"/>
    </location>
    <ligand>
        <name>ATP</name>
        <dbReference type="ChEBI" id="CHEBI:30616"/>
    </ligand>
</feature>
<dbReference type="GO" id="GO:0004674">
    <property type="term" value="F:protein serine/threonine kinase activity"/>
    <property type="evidence" value="ECO:0007669"/>
    <property type="project" value="UniProtKB-KW"/>
</dbReference>
<keyword evidence="5" id="KW-0418">Kinase</keyword>
<feature type="domain" description="Protein kinase" evidence="11">
    <location>
        <begin position="1088"/>
        <end position="1455"/>
    </location>
</feature>
<feature type="compositionally biased region" description="Acidic residues" evidence="10">
    <location>
        <begin position="726"/>
        <end position="749"/>
    </location>
</feature>
<evidence type="ECO:0000256" key="8">
    <source>
        <dbReference type="ARBA" id="ARBA00048679"/>
    </source>
</evidence>
<evidence type="ECO:0000256" key="9">
    <source>
        <dbReference type="PROSITE-ProRule" id="PRU10141"/>
    </source>
</evidence>
<dbReference type="EC" id="2.7.11.1" evidence="1"/>
<dbReference type="SUPFAM" id="SSF56112">
    <property type="entry name" value="Protein kinase-like (PK-like)"/>
    <property type="match status" value="1"/>
</dbReference>
<evidence type="ECO:0000256" key="10">
    <source>
        <dbReference type="SAM" id="MobiDB-lite"/>
    </source>
</evidence>
<evidence type="ECO:0000256" key="6">
    <source>
        <dbReference type="ARBA" id="ARBA00022840"/>
    </source>
</evidence>
<dbReference type="PANTHER" id="PTHR47634:SF9">
    <property type="entry name" value="PROTEIN KINASE DOMAIN-CONTAINING PROTEIN-RELATED"/>
    <property type="match status" value="1"/>
</dbReference>
<keyword evidence="2" id="KW-0723">Serine/threonine-protein kinase</keyword>
<feature type="compositionally biased region" description="Basic and acidic residues" evidence="10">
    <location>
        <begin position="320"/>
        <end position="329"/>
    </location>
</feature>
<organism evidence="12 13">
    <name type="scientific">Globodera rostochiensis</name>
    <name type="common">Golden nematode worm</name>
    <name type="synonym">Heterodera rostochiensis</name>
    <dbReference type="NCBI Taxonomy" id="31243"/>
    <lineage>
        <taxon>Eukaryota</taxon>
        <taxon>Metazoa</taxon>
        <taxon>Ecdysozoa</taxon>
        <taxon>Nematoda</taxon>
        <taxon>Chromadorea</taxon>
        <taxon>Rhabditida</taxon>
        <taxon>Tylenchina</taxon>
        <taxon>Tylenchomorpha</taxon>
        <taxon>Tylenchoidea</taxon>
        <taxon>Heteroderidae</taxon>
        <taxon>Heteroderinae</taxon>
        <taxon>Globodera</taxon>
    </lineage>
</organism>
<feature type="compositionally biased region" description="Basic and acidic residues" evidence="10">
    <location>
        <begin position="618"/>
        <end position="630"/>
    </location>
</feature>
<evidence type="ECO:0000256" key="3">
    <source>
        <dbReference type="ARBA" id="ARBA00022679"/>
    </source>
</evidence>
<dbReference type="CDD" id="cd14136">
    <property type="entry name" value="STKc_SRPK"/>
    <property type="match status" value="1"/>
</dbReference>
<feature type="compositionally biased region" description="Acidic residues" evidence="10">
    <location>
        <begin position="300"/>
        <end position="319"/>
    </location>
</feature>
<feature type="compositionally biased region" description="Acidic residues" evidence="10">
    <location>
        <begin position="358"/>
        <end position="382"/>
    </location>
</feature>
<dbReference type="GO" id="GO:0005737">
    <property type="term" value="C:cytoplasm"/>
    <property type="evidence" value="ECO:0007669"/>
    <property type="project" value="TreeGrafter"/>
</dbReference>
<feature type="compositionally biased region" description="Basic and acidic residues" evidence="10">
    <location>
        <begin position="782"/>
        <end position="814"/>
    </location>
</feature>
<feature type="compositionally biased region" description="Acidic residues" evidence="10">
    <location>
        <begin position="78"/>
        <end position="88"/>
    </location>
</feature>
<feature type="region of interest" description="Disordered" evidence="10">
    <location>
        <begin position="199"/>
        <end position="234"/>
    </location>
</feature>
<keyword evidence="4 9" id="KW-0547">Nucleotide-binding</keyword>
<evidence type="ECO:0000259" key="11">
    <source>
        <dbReference type="PROSITE" id="PS50011"/>
    </source>
</evidence>
<evidence type="ECO:0000256" key="7">
    <source>
        <dbReference type="ARBA" id="ARBA00047899"/>
    </source>
</evidence>
<dbReference type="GO" id="GO:0050684">
    <property type="term" value="P:regulation of mRNA processing"/>
    <property type="evidence" value="ECO:0007669"/>
    <property type="project" value="TreeGrafter"/>
</dbReference>
<dbReference type="FunFam" id="3.30.200.20:FF:000770">
    <property type="entry name" value="SRSF protein kinase 2"/>
    <property type="match status" value="1"/>
</dbReference>
<dbReference type="GO" id="GO:0000245">
    <property type="term" value="P:spliceosomal complex assembly"/>
    <property type="evidence" value="ECO:0007669"/>
    <property type="project" value="TreeGrafter"/>
</dbReference>
<dbReference type="GO" id="GO:0005634">
    <property type="term" value="C:nucleus"/>
    <property type="evidence" value="ECO:0007669"/>
    <property type="project" value="TreeGrafter"/>
</dbReference>
<dbReference type="Gene3D" id="3.30.200.20">
    <property type="entry name" value="Phosphorylase Kinase, domain 1"/>
    <property type="match status" value="1"/>
</dbReference>
<evidence type="ECO:0000256" key="4">
    <source>
        <dbReference type="ARBA" id="ARBA00022741"/>
    </source>
</evidence>
<dbReference type="InterPro" id="IPR051334">
    <property type="entry name" value="SRPK"/>
</dbReference>
<evidence type="ECO:0000256" key="2">
    <source>
        <dbReference type="ARBA" id="ARBA00022527"/>
    </source>
</evidence>
<comment type="catalytic activity">
    <reaction evidence="7">
        <text>L-threonyl-[protein] + ATP = O-phospho-L-threonyl-[protein] + ADP + H(+)</text>
        <dbReference type="Rhea" id="RHEA:46608"/>
        <dbReference type="Rhea" id="RHEA-COMP:11060"/>
        <dbReference type="Rhea" id="RHEA-COMP:11605"/>
        <dbReference type="ChEBI" id="CHEBI:15378"/>
        <dbReference type="ChEBI" id="CHEBI:30013"/>
        <dbReference type="ChEBI" id="CHEBI:30616"/>
        <dbReference type="ChEBI" id="CHEBI:61977"/>
        <dbReference type="ChEBI" id="CHEBI:456216"/>
        <dbReference type="EC" id="2.7.11.1"/>
    </reaction>
</comment>
<feature type="compositionally biased region" description="Basic and acidic residues" evidence="10">
    <location>
        <begin position="421"/>
        <end position="431"/>
    </location>
</feature>
<dbReference type="SMART" id="SM00220">
    <property type="entry name" value="S_TKc"/>
    <property type="match status" value="1"/>
</dbReference>
<sequence length="1455" mass="168183">MGSRRSLDQLGSSADAPKAMFVLSIGKWFGHFAHRRREEAANREKKVLGEMGPRAVVTKKVIDARLGEEGHEHGDGDEHQEEEEVTEDVGERLIEEAEQKLHEEESDHFSDKLENCGEVGDEKGALLALGDNVSSDFLAKALDSEDELFLEASAFAEFTISEDGSILEGFSGWEADDTDAEYETSMEEILLLKHTPKVDKGADDKSLQEPTPPSKIASVCSSTGGEGGGPPTNWTGAGVRTMLGGAVEALIATILKTSKAEVMRVKLGEWVDRQCRTEELWVGENGPEEEDTTKEKQMEEKEEDEEEEEWEYEEEEEKEETTKEVQMGEKEEDEGDDEWEYEEDEEKEETTREKQMGEEEEEEWEYEDEEEEEEEAQEELDEETNKFGDPQRLMKEGQPQKSNQYLAVYMASTCIKYEKGHCQKEQRRNSQGDDDELSIYSDALEGPLDGPVQLKEANKHAEGDMQVMNRKKEEEEEEAWKKKVEEEKGREEEEKERKTKLEEEKGREEEEEKKTKETEEEEERKKKVEEEKEREEEEERKKKVEEEKIREEVEEEEERKKKVEEEKGREEEEKERKTKLEEEKGREEEEEKKTKETEEEEERKKKVEEEKEREEEEERKKKVEEEKIREEVEEEEERKKKVEEEKEREEEEERKKKMEEEKISEEVEKKRKLEEIRKQREDEVEKGRVEEGKRKEEEDRKRSEEEEQKTIIEVKLVEEQLVNSETSDDEFEEEEEVELEEYTDEEELCSEMSQVEREIERMRRESVAGTEERQLKTYPTMNHRETSPEREGEQDDIERMEKSDAVGRAEKERTPVGVEEYSSGRSTAGAGGDGFMVGEENDRDRTETPKPPKPPKQEQQQPQQKYARTNEFQWPSEARRAAPPGKERESAQTPVVLPEQKQTDQLPCSSFSAIAGGDDQKRNIFSQPVAVAPNLEVNRLTRDKIELFEQLPSPAQSVVQTFQQYNASGRNIRLRHEPPWNGLSSSRRSLFTDHPLISKYCPEATTTSKFGAEKRSWQRTEKVEEATKKPRNLLEMETSIASGGSNFLRDPFSHIVLSDVNGDHEDPREYRRGGYHPVRIGEIFNRRYLVLRKLGWGQFSTVWMCSDAATTTESERYVALKIVKSHRDFSDAAMDEIKLLKAVRESDPTDEGRHRVVQLLDTFKIIGVNGTHICMIFDVSGCNLLKLIIESNYEGLSMGLVKRITRQVLQGLAYLHVKCRIIHTDIKPEVSPPPPFIVPPLNCPFCPFPNVLVALDPREVARMVAESARAPAGRVPFSPTNKESPFGWIGRELNVKIADLGNACWTFHHYTENIQTRQYRALEVLLGADYGPPADIWSVACMAFELATGDYLFEPHSHTLWSRDEDHLALISEMLGPIPADIFKRGNYWRDFFHRSGRLLRIPRLHPSALVDVLSGKYNWSLPEANAFAAFLLPLLAFDPDVRLTAAQAHQNLWL</sequence>
<feature type="region of interest" description="Disordered" evidence="10">
    <location>
        <begin position="66"/>
        <end position="89"/>
    </location>
</feature>
<feature type="compositionally biased region" description="Basic and acidic residues" evidence="10">
    <location>
        <begin position="558"/>
        <end position="610"/>
    </location>
</feature>
<dbReference type="Gene3D" id="1.10.510.10">
    <property type="entry name" value="Transferase(Phosphotransferase) domain 1"/>
    <property type="match status" value="1"/>
</dbReference>
<dbReference type="Proteomes" id="UP000887572">
    <property type="component" value="Unplaced"/>
</dbReference>
<feature type="compositionally biased region" description="Basic and acidic residues" evidence="10">
    <location>
        <begin position="66"/>
        <end position="77"/>
    </location>
</feature>
<feature type="compositionally biased region" description="Basic and acidic residues" evidence="10">
    <location>
        <begin position="653"/>
        <end position="718"/>
    </location>
</feature>
<feature type="compositionally biased region" description="Basic and acidic residues" evidence="10">
    <location>
        <begin position="539"/>
        <end position="551"/>
    </location>
</feature>
<name>A0A914HDI1_GLORO</name>
<feature type="region of interest" description="Disordered" evidence="10">
    <location>
        <begin position="421"/>
        <end position="907"/>
    </location>
</feature>
<feature type="region of interest" description="Disordered" evidence="10">
    <location>
        <begin position="279"/>
        <end position="403"/>
    </location>
</feature>
<evidence type="ECO:0000313" key="12">
    <source>
        <dbReference type="Proteomes" id="UP000887572"/>
    </source>
</evidence>
<dbReference type="FunFam" id="1.10.510.10:FF:000275">
    <property type="entry name" value="SRSF protein kinase 2 isoform X3"/>
    <property type="match status" value="1"/>
</dbReference>
<dbReference type="WBParaSite" id="Gr19_v10_g16023.t2">
    <property type="protein sequence ID" value="Gr19_v10_g16023.t2"/>
    <property type="gene ID" value="Gr19_v10_g16023"/>
</dbReference>
<keyword evidence="3" id="KW-0808">Transferase</keyword>
<feature type="compositionally biased region" description="Basic and acidic residues" evidence="10">
    <location>
        <begin position="479"/>
        <end position="531"/>
    </location>
</feature>